<evidence type="ECO:0000256" key="3">
    <source>
        <dbReference type="ARBA" id="ARBA00023163"/>
    </source>
</evidence>
<evidence type="ECO:0000256" key="2">
    <source>
        <dbReference type="ARBA" id="ARBA00023125"/>
    </source>
</evidence>
<dbReference type="Pfam" id="PF12802">
    <property type="entry name" value="MarR_2"/>
    <property type="match status" value="1"/>
</dbReference>
<dbReference type="EMBL" id="MN079268">
    <property type="protein sequence ID" value="QEA07517.1"/>
    <property type="molecule type" value="Genomic_DNA"/>
</dbReference>
<gene>
    <name evidence="5" type="primary">slyA_1</name>
    <name evidence="5" type="ORF">KBTEX_03873</name>
</gene>
<name>A0A5B8RKM6_9ZZZZ</name>
<dbReference type="PROSITE" id="PS01117">
    <property type="entry name" value="HTH_MARR_1"/>
    <property type="match status" value="1"/>
</dbReference>
<accession>A0A5B8RKM6</accession>
<dbReference type="GO" id="GO:0003700">
    <property type="term" value="F:DNA-binding transcription factor activity"/>
    <property type="evidence" value="ECO:0007669"/>
    <property type="project" value="InterPro"/>
</dbReference>
<dbReference type="InterPro" id="IPR036390">
    <property type="entry name" value="WH_DNA-bd_sf"/>
</dbReference>
<dbReference type="Gene3D" id="1.10.10.10">
    <property type="entry name" value="Winged helix-like DNA-binding domain superfamily/Winged helix DNA-binding domain"/>
    <property type="match status" value="1"/>
</dbReference>
<sequence>MTRSTQTDDAADIDHLGLMLAETAQQWRQALDTRLRPLGLSQAKWRTLMNISRGGEGLTQRELAARTGIEPPTVVRLLDRLATDGWIERQACSDDRRRNRIYLTERAHRALDHIMSVAAALRDEMVEGLDEAELETTVAVLERLRKRAATITESERERD</sequence>
<protein>
    <submittedName>
        <fullName evidence="5">Transcriptional regulator SlyA</fullName>
    </submittedName>
</protein>
<reference evidence="5" key="1">
    <citation type="submission" date="2019-06" db="EMBL/GenBank/DDBJ databases">
        <authorList>
            <person name="Murdoch R.W."/>
            <person name="Fathepure B."/>
        </authorList>
    </citation>
    <scope>NUCLEOTIDE SEQUENCE</scope>
</reference>
<dbReference type="PANTHER" id="PTHR42756">
    <property type="entry name" value="TRANSCRIPTIONAL REGULATOR, MARR"/>
    <property type="match status" value="1"/>
</dbReference>
<keyword evidence="1" id="KW-0805">Transcription regulation</keyword>
<dbReference type="InterPro" id="IPR023187">
    <property type="entry name" value="Tscrpt_reg_MarR-type_CS"/>
</dbReference>
<proteinExistence type="predicted"/>
<evidence type="ECO:0000256" key="1">
    <source>
        <dbReference type="ARBA" id="ARBA00023015"/>
    </source>
</evidence>
<evidence type="ECO:0000259" key="4">
    <source>
        <dbReference type="PROSITE" id="PS50995"/>
    </source>
</evidence>
<dbReference type="AlphaFoldDB" id="A0A5B8RKM6"/>
<organism evidence="5">
    <name type="scientific">uncultured organism</name>
    <dbReference type="NCBI Taxonomy" id="155900"/>
    <lineage>
        <taxon>unclassified sequences</taxon>
        <taxon>environmental samples</taxon>
    </lineage>
</organism>
<feature type="domain" description="HTH marR-type" evidence="4">
    <location>
        <begin position="13"/>
        <end position="146"/>
    </location>
</feature>
<keyword evidence="2" id="KW-0238">DNA-binding</keyword>
<dbReference type="InterPro" id="IPR000835">
    <property type="entry name" value="HTH_MarR-typ"/>
</dbReference>
<dbReference type="PROSITE" id="PS50995">
    <property type="entry name" value="HTH_MARR_2"/>
    <property type="match status" value="1"/>
</dbReference>
<dbReference type="PRINTS" id="PR00598">
    <property type="entry name" value="HTHMARR"/>
</dbReference>
<dbReference type="GO" id="GO:0003677">
    <property type="term" value="F:DNA binding"/>
    <property type="evidence" value="ECO:0007669"/>
    <property type="project" value="UniProtKB-KW"/>
</dbReference>
<dbReference type="PANTHER" id="PTHR42756:SF1">
    <property type="entry name" value="TRANSCRIPTIONAL REPRESSOR OF EMRAB OPERON"/>
    <property type="match status" value="1"/>
</dbReference>
<dbReference type="InterPro" id="IPR036388">
    <property type="entry name" value="WH-like_DNA-bd_sf"/>
</dbReference>
<dbReference type="SMART" id="SM00347">
    <property type="entry name" value="HTH_MARR"/>
    <property type="match status" value="1"/>
</dbReference>
<evidence type="ECO:0000313" key="5">
    <source>
        <dbReference type="EMBL" id="QEA07517.1"/>
    </source>
</evidence>
<keyword evidence="3" id="KW-0804">Transcription</keyword>
<dbReference type="SUPFAM" id="SSF46785">
    <property type="entry name" value="Winged helix' DNA-binding domain"/>
    <property type="match status" value="1"/>
</dbReference>